<keyword evidence="6 12" id="KW-0067">ATP-binding</keyword>
<feature type="transmembrane region" description="Helical" evidence="9">
    <location>
        <begin position="160"/>
        <end position="180"/>
    </location>
</feature>
<dbReference type="PANTHER" id="PTHR43394:SF1">
    <property type="entry name" value="ATP-BINDING CASSETTE SUB-FAMILY B MEMBER 10, MITOCHONDRIAL"/>
    <property type="match status" value="1"/>
</dbReference>
<dbReference type="CDD" id="cd18547">
    <property type="entry name" value="ABC_6TM_Tm288_like"/>
    <property type="match status" value="1"/>
</dbReference>
<gene>
    <name evidence="12" type="ORF">SAMN04488528_1001228</name>
</gene>
<dbReference type="FunFam" id="3.40.50.300:FF:000287">
    <property type="entry name" value="Multidrug ABC transporter ATP-binding protein"/>
    <property type="match status" value="1"/>
</dbReference>
<dbReference type="InterPro" id="IPR011527">
    <property type="entry name" value="ABC1_TM_dom"/>
</dbReference>
<dbReference type="InterPro" id="IPR036640">
    <property type="entry name" value="ABC1_TM_sf"/>
</dbReference>
<dbReference type="GO" id="GO:0005886">
    <property type="term" value="C:plasma membrane"/>
    <property type="evidence" value="ECO:0007669"/>
    <property type="project" value="UniProtKB-SubCell"/>
</dbReference>
<evidence type="ECO:0000256" key="6">
    <source>
        <dbReference type="ARBA" id="ARBA00022840"/>
    </source>
</evidence>
<dbReference type="GO" id="GO:0016887">
    <property type="term" value="F:ATP hydrolysis activity"/>
    <property type="evidence" value="ECO:0007669"/>
    <property type="project" value="InterPro"/>
</dbReference>
<evidence type="ECO:0000256" key="4">
    <source>
        <dbReference type="ARBA" id="ARBA00022692"/>
    </source>
</evidence>
<dbReference type="GO" id="GO:0005524">
    <property type="term" value="F:ATP binding"/>
    <property type="evidence" value="ECO:0007669"/>
    <property type="project" value="UniProtKB-KW"/>
</dbReference>
<keyword evidence="13" id="KW-1185">Reference proteome</keyword>
<dbReference type="PROSITE" id="PS50929">
    <property type="entry name" value="ABC_TM1F"/>
    <property type="match status" value="1"/>
</dbReference>
<evidence type="ECO:0000313" key="12">
    <source>
        <dbReference type="EMBL" id="SFA72588.1"/>
    </source>
</evidence>
<dbReference type="Pfam" id="PF00005">
    <property type="entry name" value="ABC_tran"/>
    <property type="match status" value="1"/>
</dbReference>
<evidence type="ECO:0000256" key="9">
    <source>
        <dbReference type="SAM" id="Phobius"/>
    </source>
</evidence>
<proteinExistence type="predicted"/>
<sequence>MKNNTLIRIFKYVGERKGLLFISIIFTIISVTTNLMGPILIGKSIDNMAGKGNVNFKEVFNIIIILAVVYVCSSVFNWLLSYFLNLISYKTINSIREDLFNKINSLPLKFYDSNSHGDIISRFINDIDAIGDGLLQGMSSLFIGVATIIGAIAFMLSINLIMTLVVIMSAPITFFVASFVTKNSKKMFMKQAKTLGDLNGYAEEIIKGQKVVKAFNYEKHSYNKFKEINEELYKSGVKSQFYGSLANPSTRLVNNITYSLIGIIGSCVAIIGKITVGDISSFLIYSTLFSKPFNEITGVLTQIQGAIASAKRVFEIIDIEEEKEDVKHLVNFQEYKGHITFKNVSFSYDLQNPLIRNLNLDIKPGSKVAIVGKTGAGKTTLVNLLMRFYEVNNGEICVDGVNIKHINRDDLRKNFGMVLQDTFLFSDTIANNIAYGNQKASREKIIKAAKEADVHSFIRRLSKGYDTEITSSGDNLSQGQKQLLTIARVMLENPPMLILDEATSNIDTRTEIHIQKAFERIMKGRTTFIIAHRLSTIKEADIILVMDNGDIVESGTHEELIRKEGHYSILYNSQFREA</sequence>
<dbReference type="InterPro" id="IPR003593">
    <property type="entry name" value="AAA+_ATPase"/>
</dbReference>
<dbReference type="GO" id="GO:0015421">
    <property type="term" value="F:ABC-type oligopeptide transporter activity"/>
    <property type="evidence" value="ECO:0007669"/>
    <property type="project" value="TreeGrafter"/>
</dbReference>
<keyword evidence="3" id="KW-1003">Cell membrane</keyword>
<dbReference type="PROSITE" id="PS00211">
    <property type="entry name" value="ABC_TRANSPORTER_1"/>
    <property type="match status" value="1"/>
</dbReference>
<dbReference type="Gene3D" id="3.40.50.300">
    <property type="entry name" value="P-loop containing nucleotide triphosphate hydrolases"/>
    <property type="match status" value="1"/>
</dbReference>
<dbReference type="Pfam" id="PF00664">
    <property type="entry name" value="ABC_membrane"/>
    <property type="match status" value="1"/>
</dbReference>
<dbReference type="PANTHER" id="PTHR43394">
    <property type="entry name" value="ATP-DEPENDENT PERMEASE MDL1, MITOCHONDRIAL"/>
    <property type="match status" value="1"/>
</dbReference>
<dbReference type="Gene3D" id="1.20.1560.10">
    <property type="entry name" value="ABC transporter type 1, transmembrane domain"/>
    <property type="match status" value="1"/>
</dbReference>
<dbReference type="STRING" id="84698.SAMN04488528_1001228"/>
<evidence type="ECO:0000256" key="7">
    <source>
        <dbReference type="ARBA" id="ARBA00022989"/>
    </source>
</evidence>
<dbReference type="AlphaFoldDB" id="A0A1I0V8J1"/>
<feature type="transmembrane region" description="Helical" evidence="9">
    <location>
        <begin position="61"/>
        <end position="84"/>
    </location>
</feature>
<protein>
    <submittedName>
        <fullName evidence="12">ATP-binding cassette, subfamily B</fullName>
    </submittedName>
</protein>
<feature type="domain" description="ABC transporter" evidence="10">
    <location>
        <begin position="339"/>
        <end position="573"/>
    </location>
</feature>
<evidence type="ECO:0000256" key="5">
    <source>
        <dbReference type="ARBA" id="ARBA00022741"/>
    </source>
</evidence>
<dbReference type="InterPro" id="IPR039421">
    <property type="entry name" value="Type_1_exporter"/>
</dbReference>
<evidence type="ECO:0000256" key="1">
    <source>
        <dbReference type="ARBA" id="ARBA00004651"/>
    </source>
</evidence>
<keyword evidence="5" id="KW-0547">Nucleotide-binding</keyword>
<keyword evidence="2" id="KW-0813">Transport</keyword>
<accession>A0A1I0V8J1</accession>
<dbReference type="SUPFAM" id="SSF90123">
    <property type="entry name" value="ABC transporter transmembrane region"/>
    <property type="match status" value="1"/>
</dbReference>
<keyword evidence="8 9" id="KW-0472">Membrane</keyword>
<dbReference type="PROSITE" id="PS50893">
    <property type="entry name" value="ABC_TRANSPORTER_2"/>
    <property type="match status" value="1"/>
</dbReference>
<keyword evidence="7 9" id="KW-1133">Transmembrane helix</keyword>
<feature type="transmembrane region" description="Helical" evidence="9">
    <location>
        <begin position="134"/>
        <end position="154"/>
    </location>
</feature>
<dbReference type="Proteomes" id="UP000198619">
    <property type="component" value="Unassembled WGS sequence"/>
</dbReference>
<evidence type="ECO:0000256" key="3">
    <source>
        <dbReference type="ARBA" id="ARBA00022475"/>
    </source>
</evidence>
<dbReference type="InterPro" id="IPR017871">
    <property type="entry name" value="ABC_transporter-like_CS"/>
</dbReference>
<evidence type="ECO:0000259" key="10">
    <source>
        <dbReference type="PROSITE" id="PS50893"/>
    </source>
</evidence>
<evidence type="ECO:0000313" key="13">
    <source>
        <dbReference type="Proteomes" id="UP000198619"/>
    </source>
</evidence>
<evidence type="ECO:0000256" key="2">
    <source>
        <dbReference type="ARBA" id="ARBA00022448"/>
    </source>
</evidence>
<dbReference type="FunFam" id="1.20.1560.10:FF:000011">
    <property type="entry name" value="Multidrug ABC transporter ATP-binding protein"/>
    <property type="match status" value="1"/>
</dbReference>
<name>A0A1I0V8J1_9CLOT</name>
<keyword evidence="4 9" id="KW-0812">Transmembrane</keyword>
<organism evidence="12 13">
    <name type="scientific">Clostridium frigidicarnis</name>
    <dbReference type="NCBI Taxonomy" id="84698"/>
    <lineage>
        <taxon>Bacteria</taxon>
        <taxon>Bacillati</taxon>
        <taxon>Bacillota</taxon>
        <taxon>Clostridia</taxon>
        <taxon>Eubacteriales</taxon>
        <taxon>Clostridiaceae</taxon>
        <taxon>Clostridium</taxon>
    </lineage>
</organism>
<dbReference type="RefSeq" id="WP_090037956.1">
    <property type="nucleotide sequence ID" value="NZ_FOKI01000001.1"/>
</dbReference>
<evidence type="ECO:0000259" key="11">
    <source>
        <dbReference type="PROSITE" id="PS50929"/>
    </source>
</evidence>
<feature type="transmembrane region" description="Helical" evidence="9">
    <location>
        <begin position="20"/>
        <end position="41"/>
    </location>
</feature>
<dbReference type="InterPro" id="IPR003439">
    <property type="entry name" value="ABC_transporter-like_ATP-bd"/>
</dbReference>
<dbReference type="SUPFAM" id="SSF52540">
    <property type="entry name" value="P-loop containing nucleoside triphosphate hydrolases"/>
    <property type="match status" value="1"/>
</dbReference>
<dbReference type="EMBL" id="FOKI01000001">
    <property type="protein sequence ID" value="SFA72588.1"/>
    <property type="molecule type" value="Genomic_DNA"/>
</dbReference>
<dbReference type="CDD" id="cd03254">
    <property type="entry name" value="ABCC_Glucan_exporter_like"/>
    <property type="match status" value="1"/>
</dbReference>
<reference evidence="12 13" key="1">
    <citation type="submission" date="2016-10" db="EMBL/GenBank/DDBJ databases">
        <authorList>
            <person name="de Groot N.N."/>
        </authorList>
    </citation>
    <scope>NUCLEOTIDE SEQUENCE [LARGE SCALE GENOMIC DNA]</scope>
    <source>
        <strain evidence="12 13">DSM 12271</strain>
    </source>
</reference>
<evidence type="ECO:0000256" key="8">
    <source>
        <dbReference type="ARBA" id="ARBA00023136"/>
    </source>
</evidence>
<dbReference type="InterPro" id="IPR027417">
    <property type="entry name" value="P-loop_NTPase"/>
</dbReference>
<dbReference type="OrthoDB" id="9762778at2"/>
<dbReference type="SMART" id="SM00382">
    <property type="entry name" value="AAA"/>
    <property type="match status" value="1"/>
</dbReference>
<feature type="domain" description="ABC transmembrane type-1" evidence="11">
    <location>
        <begin position="21"/>
        <end position="305"/>
    </location>
</feature>
<comment type="subcellular location">
    <subcellularLocation>
        <location evidence="1">Cell membrane</location>
        <topology evidence="1">Multi-pass membrane protein</topology>
    </subcellularLocation>
</comment>